<dbReference type="PANTHER" id="PTHR46623:SF7">
    <property type="entry name" value="CARBOXYMETHYLENEBUTENOLIDASE"/>
    <property type="match status" value="1"/>
</dbReference>
<reference evidence="2 3" key="1">
    <citation type="submission" date="2020-08" db="EMBL/GenBank/DDBJ databases">
        <title>Sequencing the genomes of 1000 actinobacteria strains.</title>
        <authorList>
            <person name="Klenk H.-P."/>
        </authorList>
    </citation>
    <scope>NUCLEOTIDE SEQUENCE [LARGE SCALE GENOMIC DNA]</scope>
    <source>
        <strain evidence="2 3">DSM 105784</strain>
    </source>
</reference>
<dbReference type="Pfam" id="PF01738">
    <property type="entry name" value="DLH"/>
    <property type="match status" value="1"/>
</dbReference>
<dbReference type="InterPro" id="IPR029058">
    <property type="entry name" value="AB_hydrolase_fold"/>
</dbReference>
<protein>
    <submittedName>
        <fullName evidence="2">Carboxymethylenebutenolidase</fullName>
        <ecNumber evidence="2">3.1.1.45</ecNumber>
    </submittedName>
</protein>
<keyword evidence="2" id="KW-0378">Hydrolase</keyword>
<feature type="domain" description="Dienelactone hydrolase" evidence="1">
    <location>
        <begin position="21"/>
        <end position="212"/>
    </location>
</feature>
<sequence>MAELVPIPSPGVPLYYGLPGSPLVIIVHDWYGRLPWLDPFADALSGQGYRVVVPDLYDGVCTTDAESAAQLRDGLDPGRALALLDDIVLEARAEGSARVGLIGFSMGGWLALLHAQGGDADAVVAYYATLGVEEHGIIPCPVLLQLAEEDDWNVGAEPDSFVARLEDHGTPVTEFIYLGTEHSFANASIPATVDTRAAALAFARTASFLDKHLGD</sequence>
<dbReference type="Gene3D" id="3.40.50.1820">
    <property type="entry name" value="alpha/beta hydrolase"/>
    <property type="match status" value="1"/>
</dbReference>
<dbReference type="GO" id="GO:0008806">
    <property type="term" value="F:carboxymethylenebutenolidase activity"/>
    <property type="evidence" value="ECO:0007669"/>
    <property type="project" value="UniProtKB-EC"/>
</dbReference>
<keyword evidence="3" id="KW-1185">Reference proteome</keyword>
<dbReference type="EC" id="3.1.1.45" evidence="2"/>
<evidence type="ECO:0000313" key="3">
    <source>
        <dbReference type="Proteomes" id="UP000536685"/>
    </source>
</evidence>
<organism evidence="2 3">
    <name type="scientific">Conyzicola lurida</name>
    <dbReference type="NCBI Taxonomy" id="1172621"/>
    <lineage>
        <taxon>Bacteria</taxon>
        <taxon>Bacillati</taxon>
        <taxon>Actinomycetota</taxon>
        <taxon>Actinomycetes</taxon>
        <taxon>Micrococcales</taxon>
        <taxon>Microbacteriaceae</taxon>
        <taxon>Conyzicola</taxon>
    </lineage>
</organism>
<comment type="caution">
    <text evidence="2">The sequence shown here is derived from an EMBL/GenBank/DDBJ whole genome shotgun (WGS) entry which is preliminary data.</text>
</comment>
<proteinExistence type="predicted"/>
<dbReference type="AlphaFoldDB" id="A0A841ALX1"/>
<evidence type="ECO:0000313" key="2">
    <source>
        <dbReference type="EMBL" id="MBB5845000.1"/>
    </source>
</evidence>
<dbReference type="SUPFAM" id="SSF53474">
    <property type="entry name" value="alpha/beta-Hydrolases"/>
    <property type="match status" value="1"/>
</dbReference>
<dbReference type="RefSeq" id="WP_184239727.1">
    <property type="nucleotide sequence ID" value="NZ_JACHMJ010000001.1"/>
</dbReference>
<dbReference type="Proteomes" id="UP000536685">
    <property type="component" value="Unassembled WGS sequence"/>
</dbReference>
<dbReference type="InterPro" id="IPR051049">
    <property type="entry name" value="Dienelactone_hydrolase-like"/>
</dbReference>
<evidence type="ECO:0000259" key="1">
    <source>
        <dbReference type="Pfam" id="PF01738"/>
    </source>
</evidence>
<dbReference type="InterPro" id="IPR002925">
    <property type="entry name" value="Dienelactn_hydro"/>
</dbReference>
<accession>A0A841ALX1</accession>
<dbReference type="PANTHER" id="PTHR46623">
    <property type="entry name" value="CARBOXYMETHYLENEBUTENOLIDASE-RELATED"/>
    <property type="match status" value="1"/>
</dbReference>
<name>A0A841ALX1_9MICO</name>
<gene>
    <name evidence="2" type="ORF">HD599_003323</name>
</gene>
<dbReference type="EMBL" id="JACHMJ010000001">
    <property type="protein sequence ID" value="MBB5845000.1"/>
    <property type="molecule type" value="Genomic_DNA"/>
</dbReference>